<feature type="domain" description="THIF-type NAD/FAD binding fold" evidence="6">
    <location>
        <begin position="365"/>
        <end position="530"/>
    </location>
</feature>
<dbReference type="AlphaFoldDB" id="A0A3R9MGT5"/>
<dbReference type="Proteomes" id="UP000273500">
    <property type="component" value="Unassembled WGS sequence"/>
</dbReference>
<keyword evidence="5" id="KW-0482">Metalloprotease</keyword>
<dbReference type="SUPFAM" id="SSF69572">
    <property type="entry name" value="Activating enzymes of the ubiquitin-like proteins"/>
    <property type="match status" value="1"/>
</dbReference>
<evidence type="ECO:0000313" key="8">
    <source>
        <dbReference type="EMBL" id="RSK45539.1"/>
    </source>
</evidence>
<dbReference type="InterPro" id="IPR035985">
    <property type="entry name" value="Ubiquitin-activating_enz"/>
</dbReference>
<accession>A0A3R9MGT5</accession>
<evidence type="ECO:0000256" key="5">
    <source>
        <dbReference type="ARBA" id="ARBA00023049"/>
    </source>
</evidence>
<name>A0A3R9MGT5_9BACT</name>
<dbReference type="GO" id="GO:0046872">
    <property type="term" value="F:metal ion binding"/>
    <property type="evidence" value="ECO:0007669"/>
    <property type="project" value="UniProtKB-KW"/>
</dbReference>
<evidence type="ECO:0000256" key="1">
    <source>
        <dbReference type="ARBA" id="ARBA00022670"/>
    </source>
</evidence>
<feature type="domain" description="JAB" evidence="7">
    <location>
        <begin position="643"/>
        <end position="752"/>
    </location>
</feature>
<dbReference type="EMBL" id="RWIT01000013">
    <property type="protein sequence ID" value="RSK45539.1"/>
    <property type="molecule type" value="Genomic_DNA"/>
</dbReference>
<dbReference type="InterPro" id="IPR000594">
    <property type="entry name" value="ThiF_NAD_FAD-bd"/>
</dbReference>
<keyword evidence="3" id="KW-0378">Hydrolase</keyword>
<gene>
    <name evidence="8" type="ORF">EI291_18270</name>
</gene>
<organism evidence="8 9">
    <name type="scientific">Hymenobacter rigui</name>
    <dbReference type="NCBI Taxonomy" id="334424"/>
    <lineage>
        <taxon>Bacteria</taxon>
        <taxon>Pseudomonadati</taxon>
        <taxon>Bacteroidota</taxon>
        <taxon>Cytophagia</taxon>
        <taxon>Cytophagales</taxon>
        <taxon>Hymenobacteraceae</taxon>
        <taxon>Hymenobacter</taxon>
    </lineage>
</organism>
<evidence type="ECO:0000256" key="3">
    <source>
        <dbReference type="ARBA" id="ARBA00022801"/>
    </source>
</evidence>
<evidence type="ECO:0000256" key="4">
    <source>
        <dbReference type="ARBA" id="ARBA00022833"/>
    </source>
</evidence>
<evidence type="ECO:0000256" key="2">
    <source>
        <dbReference type="ARBA" id="ARBA00022723"/>
    </source>
</evidence>
<dbReference type="Pfam" id="PF14464">
    <property type="entry name" value="Prok-JAB"/>
    <property type="match status" value="1"/>
</dbReference>
<dbReference type="OrthoDB" id="517279at2"/>
<dbReference type="RefSeq" id="WP_125423405.1">
    <property type="nucleotide sequence ID" value="NZ_RWIT01000013.1"/>
</dbReference>
<dbReference type="GO" id="GO:0008641">
    <property type="term" value="F:ubiquitin-like modifier activating enzyme activity"/>
    <property type="evidence" value="ECO:0007669"/>
    <property type="project" value="InterPro"/>
</dbReference>
<dbReference type="Pfam" id="PF00899">
    <property type="entry name" value="ThiF"/>
    <property type="match status" value="1"/>
</dbReference>
<dbReference type="SUPFAM" id="SSF102712">
    <property type="entry name" value="JAB1/MPN domain"/>
    <property type="match status" value="1"/>
</dbReference>
<keyword evidence="2" id="KW-0479">Metal-binding</keyword>
<evidence type="ECO:0008006" key="10">
    <source>
        <dbReference type="Google" id="ProtNLM"/>
    </source>
</evidence>
<keyword evidence="9" id="KW-1185">Reference proteome</keyword>
<dbReference type="Gene3D" id="3.40.50.720">
    <property type="entry name" value="NAD(P)-binding Rossmann-like Domain"/>
    <property type="match status" value="1"/>
</dbReference>
<keyword evidence="4" id="KW-0862">Zinc</keyword>
<sequence length="779" mass="86326">MSKWFERHVQILLRESSQLANNSSYRERSQQVGALFVSAGEIIVRLNGTQYFPVAIVYADATPYALPWVYMLNDVLSEDEAKSLAAMSYGEASAFLQPKAKFYYKRHQNHDGNLCLLEQDNLDKAGPETFDANAVIARVRQWLTALLTGAAIPEGTEVELFSHYRLRAPIHVLLTEPFYEVSAGKGIFYLALLLTHVLKRDVLPYVGAYLVNQADSGLFLDDAQQQLPFMPKGLRTPLELVQNESLAKELLETPKLAKGYWWSLQAEPEVYANTDELLTALGTGDLQAGIALAEAALWEELKVNAKYCYIGLRYSNRRGETEWAMLMLIRTRNDHVPLYTSPNVRDLLQNYDVHAVQTEPFTEQQYHLRNSGRVEHAVVREQAVTVLGCGALGGEIADALAKAGVGHIHLVDNQKLFVHNSVRHLAGYEYALRAKVDAVRDILRDHNRFVELNTSGRNILQNELPAYFHAEGIGISSVADDNTEAFLNEQALAHGRTVFYARALRGGKAARIFRVVPGQDACFNCLTLYRADKHADFIDVPEDELLPTLRNECNNPIRPASAADLKLVSALTSRLLLDHLQAEVKVTTNHWVWVSEALPGSKMEATAPFSVLARSMSPHPNCPYCNALRPVQVTIEPAALAFMRNLTLQTAGIETGGVLVGQVGDTGTIHIQHASGPGPNAVRTATRFERDVAFCQGFVDAHTAEGRPYVGEWHSHPNEDNKPSQTDLTSLGMIALQPQYLTTKPIMVIFSRSGVPSCSIHPASAAYYFVTLDELATNA</sequence>
<reference evidence="8 9" key="1">
    <citation type="submission" date="2018-12" db="EMBL/GenBank/DDBJ databases">
        <authorList>
            <person name="Feng G."/>
            <person name="Zhu H."/>
        </authorList>
    </citation>
    <scope>NUCLEOTIDE SEQUENCE [LARGE SCALE GENOMIC DNA]</scope>
    <source>
        <strain evidence="8 9">KCTC 12533</strain>
    </source>
</reference>
<dbReference type="GO" id="GO:0008237">
    <property type="term" value="F:metallopeptidase activity"/>
    <property type="evidence" value="ECO:0007669"/>
    <property type="project" value="UniProtKB-KW"/>
</dbReference>
<dbReference type="GO" id="GO:0006508">
    <property type="term" value="P:proteolysis"/>
    <property type="evidence" value="ECO:0007669"/>
    <property type="project" value="UniProtKB-KW"/>
</dbReference>
<dbReference type="Gene3D" id="3.40.140.10">
    <property type="entry name" value="Cytidine Deaminase, domain 2"/>
    <property type="match status" value="1"/>
</dbReference>
<protein>
    <recommendedName>
        <fullName evidence="10">Thiamine biosynthesis protein ThiF</fullName>
    </recommendedName>
</protein>
<keyword evidence="1" id="KW-0645">Protease</keyword>
<evidence type="ECO:0000259" key="6">
    <source>
        <dbReference type="Pfam" id="PF00899"/>
    </source>
</evidence>
<comment type="caution">
    <text evidence="8">The sequence shown here is derived from an EMBL/GenBank/DDBJ whole genome shotgun (WGS) entry which is preliminary data.</text>
</comment>
<evidence type="ECO:0000313" key="9">
    <source>
        <dbReference type="Proteomes" id="UP000273500"/>
    </source>
</evidence>
<proteinExistence type="predicted"/>
<evidence type="ECO:0000259" key="7">
    <source>
        <dbReference type="Pfam" id="PF14464"/>
    </source>
</evidence>
<dbReference type="InterPro" id="IPR028090">
    <property type="entry name" value="JAB_dom_prok"/>
</dbReference>